<evidence type="ECO:0000256" key="1">
    <source>
        <dbReference type="ARBA" id="ARBA00022803"/>
    </source>
</evidence>
<dbReference type="STRING" id="983966.A0A0H5C8U6"/>
<evidence type="ECO:0000313" key="4">
    <source>
        <dbReference type="EMBL" id="CEP24736.1"/>
    </source>
</evidence>
<evidence type="ECO:0000313" key="7">
    <source>
        <dbReference type="Proteomes" id="UP000094389"/>
    </source>
</evidence>
<keyword evidence="3" id="KW-0472">Membrane</keyword>
<dbReference type="InterPro" id="IPR011990">
    <property type="entry name" value="TPR-like_helical_dom_sf"/>
</dbReference>
<protein>
    <recommendedName>
        <fullName evidence="3">ER membrane protein complex subunit 2</fullName>
    </recommendedName>
</protein>
<dbReference type="AlphaFoldDB" id="A0A0H5C8U6"/>
<reference evidence="5 7" key="3">
    <citation type="journal article" date="2016" name="Proc. Natl. Acad. Sci. U.S.A.">
        <title>Comparative genomics of biotechnologically important yeasts.</title>
        <authorList>
            <person name="Riley R."/>
            <person name="Haridas S."/>
            <person name="Wolfe K.H."/>
            <person name="Lopes M.R."/>
            <person name="Hittinger C.T."/>
            <person name="Goeker M."/>
            <person name="Salamov A.A."/>
            <person name="Wisecaver J.H."/>
            <person name="Long T.M."/>
            <person name="Calvey C.H."/>
            <person name="Aerts A.L."/>
            <person name="Barry K.W."/>
            <person name="Choi C."/>
            <person name="Clum A."/>
            <person name="Coughlan A.Y."/>
            <person name="Deshpande S."/>
            <person name="Douglass A.P."/>
            <person name="Hanson S.J."/>
            <person name="Klenk H.-P."/>
            <person name="LaButti K.M."/>
            <person name="Lapidus A."/>
            <person name="Lindquist E.A."/>
            <person name="Lipzen A.M."/>
            <person name="Meier-Kolthoff J.P."/>
            <person name="Ohm R.A."/>
            <person name="Otillar R.P."/>
            <person name="Pangilinan J.L."/>
            <person name="Peng Y."/>
            <person name="Rokas A."/>
            <person name="Rosa C.A."/>
            <person name="Scheuner C."/>
            <person name="Sibirny A.A."/>
            <person name="Slot J.C."/>
            <person name="Stielow J.B."/>
            <person name="Sun H."/>
            <person name="Kurtzman C.P."/>
            <person name="Blackwell M."/>
            <person name="Grigoriev I.V."/>
            <person name="Jeffries T.W."/>
        </authorList>
    </citation>
    <scope>NUCLEOTIDE SEQUENCE [LARGE SCALE GENOMIC DNA]</scope>
    <source>
        <strain evidence="7">ATCC 18201 / CBS 1600 / BCRC 20928 / JCM 3617 / NBRC 0987 / NRRL Y-1542</strain>
        <strain evidence="5">NRRL Y-1542</strain>
    </source>
</reference>
<dbReference type="OrthoDB" id="124397at2759"/>
<dbReference type="Proteomes" id="UP000038830">
    <property type="component" value="Unassembled WGS sequence"/>
</dbReference>
<evidence type="ECO:0000256" key="2">
    <source>
        <dbReference type="PROSITE-ProRule" id="PRU00339"/>
    </source>
</evidence>
<evidence type="ECO:0000313" key="5">
    <source>
        <dbReference type="EMBL" id="ODV72530.1"/>
    </source>
</evidence>
<dbReference type="EMBL" id="CDQK01000006">
    <property type="protein sequence ID" value="CEP24736.1"/>
    <property type="molecule type" value="Genomic_DNA"/>
</dbReference>
<proteinExistence type="inferred from homology"/>
<organism evidence="4 6">
    <name type="scientific">Cyberlindnera jadinii (strain ATCC 18201 / CBS 1600 / BCRC 20928 / JCM 3617 / NBRC 0987 / NRRL Y-1542)</name>
    <name type="common">Torula yeast</name>
    <name type="synonym">Candida utilis</name>
    <dbReference type="NCBI Taxonomy" id="983966"/>
    <lineage>
        <taxon>Eukaryota</taxon>
        <taxon>Fungi</taxon>
        <taxon>Dikarya</taxon>
        <taxon>Ascomycota</taxon>
        <taxon>Saccharomycotina</taxon>
        <taxon>Saccharomycetes</taxon>
        <taxon>Phaffomycetales</taxon>
        <taxon>Phaffomycetaceae</taxon>
        <taxon>Cyberlindnera</taxon>
    </lineage>
</organism>
<dbReference type="SUPFAM" id="SSF48452">
    <property type="entry name" value="TPR-like"/>
    <property type="match status" value="1"/>
</dbReference>
<evidence type="ECO:0000256" key="3">
    <source>
        <dbReference type="RuleBase" id="RU367091"/>
    </source>
</evidence>
<gene>
    <name evidence="4" type="primary">oca3</name>
    <name evidence="4" type="ORF">BN1211_5630</name>
    <name evidence="5" type="ORF">CYBJADRAFT_129336</name>
</gene>
<comment type="similarity">
    <text evidence="3">Belongs to the EMC2 family.</text>
</comment>
<comment type="subunit">
    <text evidence="3">Component of the ER membrane protein complex (EMC).</text>
</comment>
<comment type="function">
    <text evidence="3">Part of the endoplasmic reticulum membrane protein complex (EMC) that enables the energy-independent insertion into endoplasmic reticulum membranes of newly synthesized membrane proteins.</text>
</comment>
<dbReference type="EMBL" id="KV453934">
    <property type="protein sequence ID" value="ODV72530.1"/>
    <property type="molecule type" value="Genomic_DNA"/>
</dbReference>
<dbReference type="PANTHER" id="PTHR12760">
    <property type="entry name" value="TETRATRICOPEPTIDE REPEAT PROTEIN"/>
    <property type="match status" value="1"/>
</dbReference>
<sequence length="275" mass="31622">MSGITQKLLEIHHSGIFTQFSPEETVKTHEQLREVLNIEIDRLTDVEYYDLIELGFYLSLIMGKDKESRNCLQLLVDKFGDDLSPRIASLKATYLQATEGTQAAIEYLSKRPGDELQSLKKRISLNSSNRDKKYVELLLGLLDFTPLDVETWSELGETYYQLANVDKAIWCFQEVLLIQPFNYYVCARLGELYHALYQRDRSKKTNLELSIKYFARSVELCSNLVRGWSGLLTTTKESGNDTLHKLASDKLKLIEESQSATREDLNFIKEIKSLS</sequence>
<dbReference type="GO" id="GO:0072546">
    <property type="term" value="C:EMC complex"/>
    <property type="evidence" value="ECO:0007669"/>
    <property type="project" value="UniProtKB-UniRule"/>
</dbReference>
<name>A0A0H5C8U6_CYBJN</name>
<keyword evidence="1 2" id="KW-0802">TPR repeat</keyword>
<dbReference type="Gene3D" id="1.25.40.10">
    <property type="entry name" value="Tetratricopeptide repeat domain"/>
    <property type="match status" value="1"/>
</dbReference>
<comment type="subcellular location">
    <subcellularLocation>
        <location evidence="3">Endoplasmic reticulum membrane</location>
        <topology evidence="3">Peripheral membrane protein</topology>
        <orientation evidence="3">Cytoplasmic side</orientation>
    </subcellularLocation>
</comment>
<keyword evidence="7" id="KW-1185">Reference proteome</keyword>
<keyword evidence="3" id="KW-0256">Endoplasmic reticulum</keyword>
<dbReference type="Proteomes" id="UP000094389">
    <property type="component" value="Unassembled WGS sequence"/>
</dbReference>
<dbReference type="OMA" id="LMEMLFY"/>
<reference evidence="4" key="1">
    <citation type="submission" date="2014-12" db="EMBL/GenBank/DDBJ databases">
        <authorList>
            <person name="Jaenicke S."/>
        </authorList>
    </citation>
    <scope>NUCLEOTIDE SEQUENCE [LARGE SCALE GENOMIC DNA]</scope>
    <source>
        <strain evidence="4">CBS1600</strain>
    </source>
</reference>
<evidence type="ECO:0000313" key="6">
    <source>
        <dbReference type="Proteomes" id="UP000038830"/>
    </source>
</evidence>
<dbReference type="PROSITE" id="PS50005">
    <property type="entry name" value="TPR"/>
    <property type="match status" value="1"/>
</dbReference>
<dbReference type="InterPro" id="IPR019734">
    <property type="entry name" value="TPR_rpt"/>
</dbReference>
<accession>A0A1E4RZ44</accession>
<dbReference type="SMART" id="SM00028">
    <property type="entry name" value="TPR"/>
    <property type="match status" value="1"/>
</dbReference>
<accession>A0A0H5C8U6</accession>
<dbReference type="InterPro" id="IPR039856">
    <property type="entry name" value="EMC2-like"/>
</dbReference>
<reference evidence="6" key="2">
    <citation type="journal article" date="2015" name="J. Biotechnol.">
        <title>The structure of the Cyberlindnera jadinii genome and its relation to Candida utilis analyzed by the occurrence of single nucleotide polymorphisms.</title>
        <authorList>
            <person name="Rupp O."/>
            <person name="Brinkrolf K."/>
            <person name="Buerth C."/>
            <person name="Kunigo M."/>
            <person name="Schneider J."/>
            <person name="Jaenicke S."/>
            <person name="Goesmann A."/>
            <person name="Puehler A."/>
            <person name="Jaeger K.-E."/>
            <person name="Ernst J.F."/>
        </authorList>
    </citation>
    <scope>NUCLEOTIDE SEQUENCE [LARGE SCALE GENOMIC DNA]</scope>
    <source>
        <strain evidence="6">ATCC 18201 / CBS 1600 / BCRC 20928 / JCM 3617 / NBRC 0987 / NRRL Y-1542</strain>
    </source>
</reference>
<feature type="repeat" description="TPR" evidence="2">
    <location>
        <begin position="149"/>
        <end position="182"/>
    </location>
</feature>